<protein>
    <submittedName>
        <fullName evidence="3">VCBS repeat-containing protein</fullName>
    </submittedName>
</protein>
<dbReference type="Proteomes" id="UP000559010">
    <property type="component" value="Unassembled WGS sequence"/>
</dbReference>
<reference evidence="3 4" key="1">
    <citation type="submission" date="2020-04" db="EMBL/GenBank/DDBJ databases">
        <title>Flammeovirgaceae bacterium KN852 isolated from deep sea.</title>
        <authorList>
            <person name="Zhang D.-C."/>
        </authorList>
    </citation>
    <scope>NUCLEOTIDE SEQUENCE [LARGE SCALE GENOMIC DNA]</scope>
    <source>
        <strain evidence="3 4">KN852</strain>
    </source>
</reference>
<dbReference type="Pfam" id="PF07593">
    <property type="entry name" value="UnbV_ASPIC"/>
    <property type="match status" value="1"/>
</dbReference>
<keyword evidence="1" id="KW-0732">Signal</keyword>
<dbReference type="InterPro" id="IPR013517">
    <property type="entry name" value="FG-GAP"/>
</dbReference>
<dbReference type="PANTHER" id="PTHR16026">
    <property type="entry name" value="CARTILAGE ACIDIC PROTEIN 1"/>
    <property type="match status" value="1"/>
</dbReference>
<dbReference type="AlphaFoldDB" id="A0A848J0S7"/>
<dbReference type="Gene3D" id="2.130.10.130">
    <property type="entry name" value="Integrin alpha, N-terminal"/>
    <property type="match status" value="3"/>
</dbReference>
<evidence type="ECO:0000256" key="1">
    <source>
        <dbReference type="ARBA" id="ARBA00022729"/>
    </source>
</evidence>
<dbReference type="PANTHER" id="PTHR16026:SF0">
    <property type="entry name" value="CARTILAGE ACIDIC PROTEIN 1"/>
    <property type="match status" value="1"/>
</dbReference>
<dbReference type="Pfam" id="PF13517">
    <property type="entry name" value="FG-GAP_3"/>
    <property type="match status" value="4"/>
</dbReference>
<organism evidence="3 4">
    <name type="scientific">Marinigracilibium pacificum</name>
    <dbReference type="NCBI Taxonomy" id="2729599"/>
    <lineage>
        <taxon>Bacteria</taxon>
        <taxon>Pseudomonadati</taxon>
        <taxon>Bacteroidota</taxon>
        <taxon>Cytophagia</taxon>
        <taxon>Cytophagales</taxon>
        <taxon>Flammeovirgaceae</taxon>
        <taxon>Marinigracilibium</taxon>
    </lineage>
</organism>
<dbReference type="InterPro" id="IPR027039">
    <property type="entry name" value="Crtac1"/>
</dbReference>
<dbReference type="EMBL" id="JABBNU010000003">
    <property type="protein sequence ID" value="NMM48084.1"/>
    <property type="molecule type" value="Genomic_DNA"/>
</dbReference>
<proteinExistence type="predicted"/>
<evidence type="ECO:0000259" key="2">
    <source>
        <dbReference type="Pfam" id="PF07593"/>
    </source>
</evidence>
<sequence>MAKVFKFIFLISITIVFSCNRKVNNEPGAQSNIIEYRIFNDLSKEKTGVDFKNSLTVRDSFNIIDYLYYYNGGGVSIGDINNDSLPDIFLTSNMEQNELYLNLGGMKFKKITSEAGIGKMGNWSTGTVMADVNGDGYLDLYVCNVSGFLAFHGRNELYINNGDLTFTESAEEYGLDFSGYSTHAGFFDADNDGDLDMYLLNHSVHTARSYGKTTQRTVQDNLAGDRLFIQENGKFYDRTLESGIYSSALGYGLSVSFSDVNNDGYPDIYVANDFHENDYLYINKKDGTFKEELELRFGHTSRFSMGSDFGDLNGDGFSDLFVCDMMPEDESILKRSGGDDSYEIYKLKRSFGYYEQNPRNSLQINQGGTFKDIAVASNVDATDWSWGPLIADFDGDGSNDIFITNGIMKRPNDLDYINFISNSRVSKLMNEFNDSIFNEAMNKMPDGKFPNTLFLNKAGGFIRNYTFSGSTDSTYSTGGAYSDLDNDGDLDLVINNINDEVTILENTSNPCDNSKAILKLSLLNPEVKNRNGIGAKVLVGNKSGYLLREHYVNKGWQSSVSNELIFNLDSGALSTKVFVQWPGEQKFRIHEVSLSSGCNKIIITYDNSAELVEDPRNRNFRYSFTSLSNAFIDGDVYHQDQFYNEYAAESLKPFMTSTEGAEIVKYDMNGDGLEDFFLTGGRQQPTRLFIQDKSGAFIHMPILAIEQDSAFEDVAMVIEDLNNDGIPDIVLGSSGLVEADLNKGNMIRVYLSEDGEYSYKRKNAFKQNENHLNVGALILEDFDLDGNIDLFIGERSVIQKYGRDGAAVVFTWDKEKESFDFITRLSFGGMITDALFEDIIKDSDGSELLVVGEWMSPKIVSFRRGIKNFEVITPDNLENLKGLWRSVNLFKKSDNSTTVLLGNMSPNLKLRVSAKNPVKMYVGDFNANGSIDQILAHYYENQYFTVYGKNVLTSELPLLKKKYLFYSEFSEQPVSKVLEGLRTEGIEEKELTTLSNVMISFDDKGAQVNDLPLAGQYGPINSSVVIDEEESGVIAIGNFHGLRPEFGRLDANSGICITDIGTQLKIESLNLGFTDFRDIEVFNTIKGKVAIVSSYNDKLKTFFINKSEGKL</sequence>
<feature type="domain" description="ASPIC/UnbV" evidence="2">
    <location>
        <begin position="532"/>
        <end position="590"/>
    </location>
</feature>
<dbReference type="InterPro" id="IPR028994">
    <property type="entry name" value="Integrin_alpha_N"/>
</dbReference>
<dbReference type="RefSeq" id="WP_169679319.1">
    <property type="nucleotide sequence ID" value="NZ_JABBNU010000003.1"/>
</dbReference>
<evidence type="ECO:0000313" key="3">
    <source>
        <dbReference type="EMBL" id="NMM48084.1"/>
    </source>
</evidence>
<accession>A0A848J0S7</accession>
<name>A0A848J0S7_9BACT</name>
<dbReference type="InterPro" id="IPR011519">
    <property type="entry name" value="UnbV_ASPIC"/>
</dbReference>
<gene>
    <name evidence="3" type="ORF">HH304_06710</name>
</gene>
<evidence type="ECO:0000313" key="4">
    <source>
        <dbReference type="Proteomes" id="UP000559010"/>
    </source>
</evidence>
<dbReference type="SUPFAM" id="SSF69318">
    <property type="entry name" value="Integrin alpha N-terminal domain"/>
    <property type="match status" value="2"/>
</dbReference>
<keyword evidence="4" id="KW-1185">Reference proteome</keyword>
<comment type="caution">
    <text evidence="3">The sequence shown here is derived from an EMBL/GenBank/DDBJ whole genome shotgun (WGS) entry which is preliminary data.</text>
</comment>
<dbReference type="PROSITE" id="PS51257">
    <property type="entry name" value="PROKAR_LIPOPROTEIN"/>
    <property type="match status" value="1"/>
</dbReference>